<dbReference type="Gene3D" id="3.40.50.620">
    <property type="entry name" value="HUPs"/>
    <property type="match status" value="1"/>
</dbReference>
<sequence length="651" mass="74947">MSSTEAVQDDGPPPSVLICLLRLDLRIEDNALWHFAHTGHAPPSTARPTSHNASKLPREEELFSRSTHLLPLYVFDEREVELSGLPGYVRKGPEARTQNFNFWKTGAFRARFIAESVYDLRSRLRDRGSDLCIRFGRVEDVVANLVKAFQDQSTNVEGVWMQKEMTSGEVGVEERIEERLRPINVPVKYVHCKTLIHPADLPFEIEETPDVFTPFRKRVEALGPAMVRPLYHAPAAFKAFPRTIPQTEDYSLDVTYEVDVDGLATADPESKPKDPKQTSFYDILRYLVLPLNEVHFPPTVEGSSILQQRHHASAFPLRGGESSALERLDWYFVRGKSPDSTTWGKSDPPPVARYKQTRNNLIGHSYSTKMSPFLAYGSISPRQIWQALMHHESIFGEDQNIYWVKFELLWRDYFFFVAEKFGDLLFHLGGFELATDPPQAQKKLVPGWWKTWDPIKEEPPQELTRMLEGRTGIPFIDANIRELRESGFLSNRGRQNIASYVAHDLGYDWRIGAEFFQSYLIDYDPTSNYGNWAYVAGVGNDPRASRRFNIIKQAKDYDSHGEYVKTWLPVLRGLPTYYVHTPWLLDAEERRRYGVKASEQIVTMDSYPGRPMTEDEGWKKHYERKEGAGSRMHGNPQEKVKDGKVKRFRKP</sequence>
<dbReference type="Gene3D" id="1.10.579.10">
    <property type="entry name" value="DNA Cyclobutane Dipyrimidine Photolyase, subunit A, domain 3"/>
    <property type="match status" value="1"/>
</dbReference>
<dbReference type="STRING" id="1569628.A0A316UZN4"/>
<reference evidence="9 10" key="1">
    <citation type="journal article" date="2018" name="Mol. Biol. Evol.">
        <title>Broad Genomic Sampling Reveals a Smut Pathogenic Ancestry of the Fungal Clade Ustilaginomycotina.</title>
        <authorList>
            <person name="Kijpornyongpan T."/>
            <person name="Mondo S.J."/>
            <person name="Barry K."/>
            <person name="Sandor L."/>
            <person name="Lee J."/>
            <person name="Lipzen A."/>
            <person name="Pangilinan J."/>
            <person name="LaButti K."/>
            <person name="Hainaut M."/>
            <person name="Henrissat B."/>
            <person name="Grigoriev I.V."/>
            <person name="Spatafora J.W."/>
            <person name="Aime M.C."/>
        </authorList>
    </citation>
    <scope>NUCLEOTIDE SEQUENCE [LARGE SCALE GENOMIC DNA]</scope>
    <source>
        <strain evidence="9 10">MCA 5214</strain>
    </source>
</reference>
<dbReference type="InterPro" id="IPR005101">
    <property type="entry name" value="Cryptochr/Photolyase_FAD-bd"/>
</dbReference>
<dbReference type="EMBL" id="KZ819662">
    <property type="protein sequence ID" value="PWN30767.1"/>
    <property type="molecule type" value="Genomic_DNA"/>
</dbReference>
<comment type="cofactor">
    <cofactor evidence="6">
        <name>(6R)-5,10-methylene-5,6,7,8-tetrahydrofolate</name>
        <dbReference type="ChEBI" id="CHEBI:15636"/>
    </cofactor>
    <text evidence="6">Binds 1 5,10-methenyltetrahydrofolate (MTHF) per subunit.</text>
</comment>
<evidence type="ECO:0000256" key="1">
    <source>
        <dbReference type="ARBA" id="ARBA00005862"/>
    </source>
</evidence>
<dbReference type="AlphaFoldDB" id="A0A316UZN4"/>
<dbReference type="PANTHER" id="PTHR11455:SF22">
    <property type="entry name" value="CRYPTOCHROME DASH"/>
    <property type="match status" value="1"/>
</dbReference>
<keyword evidence="4 6" id="KW-0157">Chromophore</keyword>
<feature type="binding site" evidence="5">
    <location>
        <begin position="367"/>
        <end position="371"/>
    </location>
    <ligand>
        <name>FAD</name>
        <dbReference type="ChEBI" id="CHEBI:57692"/>
    </ligand>
</feature>
<dbReference type="PANTHER" id="PTHR11455">
    <property type="entry name" value="CRYPTOCHROME"/>
    <property type="match status" value="1"/>
</dbReference>
<feature type="region of interest" description="Disordered" evidence="7">
    <location>
        <begin position="606"/>
        <end position="651"/>
    </location>
</feature>
<dbReference type="Proteomes" id="UP000245884">
    <property type="component" value="Unassembled WGS sequence"/>
</dbReference>
<evidence type="ECO:0000256" key="7">
    <source>
        <dbReference type="SAM" id="MobiDB-lite"/>
    </source>
</evidence>
<evidence type="ECO:0000313" key="9">
    <source>
        <dbReference type="EMBL" id="PWN30767.1"/>
    </source>
</evidence>
<dbReference type="GeneID" id="37026073"/>
<dbReference type="GO" id="GO:0071949">
    <property type="term" value="F:FAD binding"/>
    <property type="evidence" value="ECO:0007669"/>
    <property type="project" value="TreeGrafter"/>
</dbReference>
<protein>
    <recommendedName>
        <fullName evidence="6">Cryptochrome DASH</fullName>
    </recommendedName>
</protein>
<dbReference type="PROSITE" id="PS51645">
    <property type="entry name" value="PHR_CRY_ALPHA_BETA"/>
    <property type="match status" value="1"/>
</dbReference>
<feature type="binding site" evidence="5">
    <location>
        <position position="354"/>
    </location>
    <ligand>
        <name>FAD</name>
        <dbReference type="ChEBI" id="CHEBI:57692"/>
    </ligand>
</feature>
<dbReference type="GO" id="GO:0003684">
    <property type="term" value="F:damaged DNA binding"/>
    <property type="evidence" value="ECO:0007669"/>
    <property type="project" value="TreeGrafter"/>
</dbReference>
<dbReference type="InterPro" id="IPR036155">
    <property type="entry name" value="Crypto/Photolyase_N_sf"/>
</dbReference>
<comment type="similarity">
    <text evidence="1 6">Belongs to the DNA photolyase class-1 family.</text>
</comment>
<dbReference type="InterPro" id="IPR036134">
    <property type="entry name" value="Crypto/Photolyase_FAD-like_sf"/>
</dbReference>
<evidence type="ECO:0000256" key="6">
    <source>
        <dbReference type="RuleBase" id="RU367151"/>
    </source>
</evidence>
<organism evidence="9 10">
    <name type="scientific">Jaminaea rosea</name>
    <dbReference type="NCBI Taxonomy" id="1569628"/>
    <lineage>
        <taxon>Eukaryota</taxon>
        <taxon>Fungi</taxon>
        <taxon>Dikarya</taxon>
        <taxon>Basidiomycota</taxon>
        <taxon>Ustilaginomycotina</taxon>
        <taxon>Exobasidiomycetes</taxon>
        <taxon>Microstromatales</taxon>
        <taxon>Microstromatales incertae sedis</taxon>
        <taxon>Jaminaea</taxon>
    </lineage>
</organism>
<feature type="compositionally biased region" description="Basic and acidic residues" evidence="7">
    <location>
        <begin position="636"/>
        <end position="645"/>
    </location>
</feature>
<feature type="non-terminal residue" evidence="9">
    <location>
        <position position="651"/>
    </location>
</feature>
<dbReference type="InterPro" id="IPR014133">
    <property type="entry name" value="Cry_DASH"/>
</dbReference>
<dbReference type="SUPFAM" id="SSF48173">
    <property type="entry name" value="Cryptochrome/photolyase FAD-binding domain"/>
    <property type="match status" value="1"/>
</dbReference>
<feature type="region of interest" description="Disordered" evidence="7">
    <location>
        <begin position="38"/>
        <end position="59"/>
    </location>
</feature>
<evidence type="ECO:0000313" key="10">
    <source>
        <dbReference type="Proteomes" id="UP000245884"/>
    </source>
</evidence>
<dbReference type="InterPro" id="IPR014729">
    <property type="entry name" value="Rossmann-like_a/b/a_fold"/>
</dbReference>
<evidence type="ECO:0000256" key="2">
    <source>
        <dbReference type="ARBA" id="ARBA00022630"/>
    </source>
</evidence>
<evidence type="ECO:0000256" key="3">
    <source>
        <dbReference type="ARBA" id="ARBA00022827"/>
    </source>
</evidence>
<feature type="domain" description="Photolyase/cryptochrome alpha/beta" evidence="8">
    <location>
        <begin position="15"/>
        <end position="195"/>
    </location>
</feature>
<feature type="compositionally biased region" description="Basic and acidic residues" evidence="7">
    <location>
        <begin position="612"/>
        <end position="628"/>
    </location>
</feature>
<dbReference type="InterPro" id="IPR006050">
    <property type="entry name" value="DNA_photolyase_N"/>
</dbReference>
<accession>A0A316UZN4</accession>
<dbReference type="Pfam" id="PF00875">
    <property type="entry name" value="DNA_photolyase"/>
    <property type="match status" value="1"/>
</dbReference>
<keyword evidence="3 5" id="KW-0274">FAD</keyword>
<evidence type="ECO:0000259" key="8">
    <source>
        <dbReference type="PROSITE" id="PS51645"/>
    </source>
</evidence>
<gene>
    <name evidence="9" type="ORF">BDZ90DRAFT_215888</name>
</gene>
<dbReference type="Gene3D" id="1.25.40.80">
    <property type="match status" value="1"/>
</dbReference>
<keyword evidence="10" id="KW-1185">Reference proteome</keyword>
<dbReference type="GO" id="GO:0003904">
    <property type="term" value="F:deoxyribodipyrimidine photo-lyase activity"/>
    <property type="evidence" value="ECO:0007669"/>
    <property type="project" value="TreeGrafter"/>
</dbReference>
<dbReference type="NCBIfam" id="TIGR02765">
    <property type="entry name" value="crypto_DASH"/>
    <property type="match status" value="1"/>
</dbReference>
<name>A0A316UZN4_9BASI</name>
<dbReference type="GO" id="GO:0000719">
    <property type="term" value="P:photoreactive repair"/>
    <property type="evidence" value="ECO:0007669"/>
    <property type="project" value="TreeGrafter"/>
</dbReference>
<comment type="cofactor">
    <cofactor evidence="5 6">
        <name>FAD</name>
        <dbReference type="ChEBI" id="CHEBI:57692"/>
    </cofactor>
    <text evidence="5 6">Binds 1 FAD per subunit.</text>
</comment>
<dbReference type="RefSeq" id="XP_025365379.1">
    <property type="nucleotide sequence ID" value="XM_025504250.1"/>
</dbReference>
<keyword evidence="2 5" id="KW-0285">Flavoprotein</keyword>
<proteinExistence type="inferred from homology"/>
<dbReference type="OrthoDB" id="435881at2759"/>
<dbReference type="SUPFAM" id="SSF52425">
    <property type="entry name" value="Cryptochrome/photolyase, N-terminal domain"/>
    <property type="match status" value="1"/>
</dbReference>
<evidence type="ECO:0000256" key="4">
    <source>
        <dbReference type="ARBA" id="ARBA00022991"/>
    </source>
</evidence>
<comment type="function">
    <text evidence="6">May have a photoreceptor function.</text>
</comment>
<feature type="binding site" evidence="5">
    <location>
        <begin position="522"/>
        <end position="524"/>
    </location>
    <ligand>
        <name>FAD</name>
        <dbReference type="ChEBI" id="CHEBI:57692"/>
    </ligand>
</feature>
<dbReference type="PRINTS" id="PR00147">
    <property type="entry name" value="DNAPHOTLYASE"/>
</dbReference>
<dbReference type="InterPro" id="IPR002081">
    <property type="entry name" value="Cryptochrome/DNA_photolyase_1"/>
</dbReference>
<dbReference type="Pfam" id="PF03441">
    <property type="entry name" value="FAD_binding_7"/>
    <property type="match status" value="1"/>
</dbReference>
<evidence type="ECO:0000256" key="5">
    <source>
        <dbReference type="PIRSR" id="PIRSR602081-1"/>
    </source>
</evidence>